<reference evidence="2 3" key="1">
    <citation type="journal article" date="2011" name="J. Bacteriol.">
        <title>Complete genome sequence of 'Vulcanisaeta moutnovskia' strain 768-28, a novel member of the hyperthermophilic crenarchaeal genus vulcanisaeta.</title>
        <authorList>
            <person name="Gumerov V.M."/>
            <person name="Mardanov A.V."/>
            <person name="Beletsky A.V."/>
            <person name="Prokofeva M.I."/>
            <person name="Bonch-Osmolovskaya E.A."/>
            <person name="Ravin N.V."/>
            <person name="Skryabin K.G."/>
        </authorList>
    </citation>
    <scope>NUCLEOTIDE SEQUENCE [LARGE SCALE GENOMIC DNA]</scope>
    <source>
        <strain evidence="2 3">768-28</strain>
    </source>
</reference>
<proteinExistence type="predicted"/>
<keyword evidence="1" id="KW-0472">Membrane</keyword>
<dbReference type="AlphaFoldDB" id="F0QXX1"/>
<keyword evidence="1" id="KW-1133">Transmembrane helix</keyword>
<name>F0QXX1_VULM7</name>
<dbReference type="GeneID" id="10288730"/>
<gene>
    <name evidence="2" type="ordered locus">VMUT_1078</name>
</gene>
<evidence type="ECO:0000256" key="1">
    <source>
        <dbReference type="SAM" id="Phobius"/>
    </source>
</evidence>
<keyword evidence="3" id="KW-1185">Reference proteome</keyword>
<dbReference type="EMBL" id="CP002529">
    <property type="protein sequence ID" value="ADY01284.1"/>
    <property type="molecule type" value="Genomic_DNA"/>
</dbReference>
<feature type="transmembrane region" description="Helical" evidence="1">
    <location>
        <begin position="6"/>
        <end position="27"/>
    </location>
</feature>
<protein>
    <submittedName>
        <fullName evidence="2">Uncharacterized protein</fullName>
    </submittedName>
</protein>
<dbReference type="KEGG" id="vmo:VMUT_1078"/>
<accession>F0QXX1</accession>
<dbReference type="HOGENOM" id="CLU_2875295_0_0_2"/>
<dbReference type="RefSeq" id="WP_013604446.1">
    <property type="nucleotide sequence ID" value="NC_015151.1"/>
</dbReference>
<sequence>MRARPYFVLAYYYPLLLLLLSILGRVLKFRVVVKMDWDGVIRGGRVKRFVRVCRWRCFLSLLI</sequence>
<evidence type="ECO:0000313" key="3">
    <source>
        <dbReference type="Proteomes" id="UP000007485"/>
    </source>
</evidence>
<evidence type="ECO:0000313" key="2">
    <source>
        <dbReference type="EMBL" id="ADY01284.1"/>
    </source>
</evidence>
<organism evidence="2 3">
    <name type="scientific">Vulcanisaeta moutnovskia (strain 768-28)</name>
    <dbReference type="NCBI Taxonomy" id="985053"/>
    <lineage>
        <taxon>Archaea</taxon>
        <taxon>Thermoproteota</taxon>
        <taxon>Thermoprotei</taxon>
        <taxon>Thermoproteales</taxon>
        <taxon>Thermoproteaceae</taxon>
        <taxon>Vulcanisaeta</taxon>
    </lineage>
</organism>
<keyword evidence="1" id="KW-0812">Transmembrane</keyword>
<dbReference type="Proteomes" id="UP000007485">
    <property type="component" value="Chromosome"/>
</dbReference>